<dbReference type="PANTHER" id="PTHR34697">
    <property type="entry name" value="PHOSPHATIDYLGLYCEROL LYSYLTRANSFERASE"/>
    <property type="match status" value="1"/>
</dbReference>
<evidence type="ECO:0000313" key="16">
    <source>
        <dbReference type="EMBL" id="MBM7635267.1"/>
    </source>
</evidence>
<feature type="transmembrane region" description="Helical" evidence="14">
    <location>
        <begin position="412"/>
        <end position="431"/>
    </location>
</feature>
<gene>
    <name evidence="14" type="primary">mprF</name>
    <name evidence="16" type="ORF">JOC31_000058</name>
</gene>
<evidence type="ECO:0000256" key="10">
    <source>
        <dbReference type="ARBA" id="ARBA00023136"/>
    </source>
</evidence>
<keyword evidence="5" id="KW-1003">Cell membrane</keyword>
<comment type="similarity">
    <text evidence="2 14">Belongs to the LPG synthase family.</text>
</comment>
<name>A0ABS2PJ09_9STRE</name>
<evidence type="ECO:0000256" key="5">
    <source>
        <dbReference type="ARBA" id="ARBA00022475"/>
    </source>
</evidence>
<dbReference type="SUPFAM" id="SSF55729">
    <property type="entry name" value="Acyl-CoA N-acyltransferases (Nat)"/>
    <property type="match status" value="1"/>
</dbReference>
<dbReference type="Pfam" id="PF03706">
    <property type="entry name" value="LPG_synthase_TM"/>
    <property type="match status" value="1"/>
</dbReference>
<evidence type="ECO:0000256" key="3">
    <source>
        <dbReference type="ARBA" id="ARBA00012014"/>
    </source>
</evidence>
<dbReference type="NCBIfam" id="TIGR00374">
    <property type="entry name" value="flippase-like domain"/>
    <property type="match status" value="1"/>
</dbReference>
<proteinExistence type="inferred from homology"/>
<evidence type="ECO:0000259" key="15">
    <source>
        <dbReference type="Pfam" id="PF09924"/>
    </source>
</evidence>
<comment type="subcellular location">
    <subcellularLocation>
        <location evidence="1 14">Cell membrane</location>
        <topology evidence="1 14">Multi-pass membrane protein</topology>
    </subcellularLocation>
</comment>
<evidence type="ECO:0000256" key="13">
    <source>
        <dbReference type="ARBA" id="ARBA00047540"/>
    </source>
</evidence>
<keyword evidence="8 14" id="KW-1133">Transmembrane helix</keyword>
<accession>A0ABS2PJ09</accession>
<feature type="transmembrane region" description="Helical" evidence="14">
    <location>
        <begin position="88"/>
        <end position="109"/>
    </location>
</feature>
<keyword evidence="11 14" id="KW-0046">Antibiotic resistance</keyword>
<dbReference type="NCBIfam" id="NF033480">
    <property type="entry name" value="bifunc_MprF"/>
    <property type="match status" value="1"/>
</dbReference>
<feature type="transmembrane region" description="Helical" evidence="14">
    <location>
        <begin position="165"/>
        <end position="182"/>
    </location>
</feature>
<keyword evidence="17" id="KW-1185">Reference proteome</keyword>
<dbReference type="InterPro" id="IPR051211">
    <property type="entry name" value="PG_lysyltransferase"/>
</dbReference>
<comment type="function">
    <text evidence="14">Catalyzes the transfer of a lysyl group from L-lysyl-tRNA(Lys) to membrane-bound phosphatidylglycerol (PG), which produces lysylphosphatidylglycerol (LPG), a major component of the bacterial membrane with a positive net charge. LPG synthesis contributes to bacterial virulence as it is involved in the resistance mechanism against cationic antimicrobial peptides (CAMP) produces by the host's immune system (defensins, cathelicidins) and by the competing microorganisms.</text>
</comment>
<organism evidence="16 17">
    <name type="scientific">Streptococcus saliviloxodontae</name>
    <dbReference type="NCBI Taxonomy" id="1349416"/>
    <lineage>
        <taxon>Bacteria</taxon>
        <taxon>Bacillati</taxon>
        <taxon>Bacillota</taxon>
        <taxon>Bacilli</taxon>
        <taxon>Lactobacillales</taxon>
        <taxon>Streptococcaceae</taxon>
        <taxon>Streptococcus</taxon>
    </lineage>
</organism>
<sequence>MKKVSNILKEKRSVIKTVFFVSIFILVLFELLKLRHEVTLNQLSQGFHRVSVWGIVPLIILGLASVLVMIGYDIILNKEIKSKHSLPYILQTSWVINSINNLAGFAGVVDVGLRYSFYADEEESTESMQGISQVIPYFMAGLSLYALISLALLGGGVTVQGMSKFWLILVFAALYLPVILFVSSRNNLRFFGGISKKRISQLVATSFLDWTMVMLTFYAVGLALGYQLQISVLIPLFIISVTVGMASMIPGGLGSFDLLMLASLQAQGISTADSLTWILLFRICYYIIPFCIGIILFLKLMGGKLNEKYLGIPKTVTDVTVLNSQVFLVRLMGISLILSALIPTQLHDLPLIGHVDPIQNQLIWQFPSILLGSLFILVGRLMKRRLKIVLPLTVILYLISLIYVNIGSMSYATSLFLTVIIVLVFSGRSQLTRSSFIYSWEDVTRDVAIFSLTGFIFLFASGQFHPERHLPHHKLHLVHLFSYWIHFVIAALIIYVIFKLILRQIKPKQAFGETVNEERYSAFLERFPSSDVDAFLAYLGDKRLFWYQDNGLDQVVFQFAIENNKCLVMADPIGDATCYREALSHFITQAHQNNLEIIFYEVSQETTLLLHEFGYDFMKFGESADVPLADFSTEGKHGKKFRTSINKIDNKGYTFQVIEQPFDQELLDRLEDISTIWLNGRQEKGFSLGFFDRDYLQKAPIAVVKNPDGDIVAFVNFLITNHQEVSSIDLMRYDVDKAPNGVMDYLFIKLMLYFKEQGVTYFSLGMAPLSNVGQLEGSFYQEKIAYLVYAFSTKFYSFGGLRQYKQKFNPKWSPKYISYPKKTWILYDMIAIFKVDNRQVR</sequence>
<comment type="catalytic activity">
    <reaction evidence="13 14">
        <text>L-lysyl-tRNA(Lys) + a 1,2-diacyl-sn-glycero-3-phospho-(1'-sn-glycerol) = a 1,2-diacyl-sn-glycero-3-phospho-1'-(3'-O-L-lysyl)-sn-glycerol + tRNA(Lys)</text>
        <dbReference type="Rhea" id="RHEA:10668"/>
        <dbReference type="Rhea" id="RHEA-COMP:9696"/>
        <dbReference type="Rhea" id="RHEA-COMP:9697"/>
        <dbReference type="ChEBI" id="CHEBI:64716"/>
        <dbReference type="ChEBI" id="CHEBI:75792"/>
        <dbReference type="ChEBI" id="CHEBI:78442"/>
        <dbReference type="ChEBI" id="CHEBI:78529"/>
        <dbReference type="EC" id="2.3.2.3"/>
    </reaction>
</comment>
<evidence type="ECO:0000256" key="8">
    <source>
        <dbReference type="ARBA" id="ARBA00022989"/>
    </source>
</evidence>
<evidence type="ECO:0000313" key="17">
    <source>
        <dbReference type="Proteomes" id="UP000809081"/>
    </source>
</evidence>
<evidence type="ECO:0000256" key="1">
    <source>
        <dbReference type="ARBA" id="ARBA00004651"/>
    </source>
</evidence>
<protein>
    <recommendedName>
        <fullName evidence="4 14">Phosphatidylglycerol lysyltransferase</fullName>
        <ecNumber evidence="3 14">2.3.2.3</ecNumber>
    </recommendedName>
    <alternativeName>
        <fullName evidence="12 14">Lysylphosphatidylglycerol synthase</fullName>
    </alternativeName>
</protein>
<dbReference type="PANTHER" id="PTHR34697:SF2">
    <property type="entry name" value="PHOSPHATIDYLGLYCEROL LYSYLTRANSFERASE"/>
    <property type="match status" value="1"/>
</dbReference>
<evidence type="ECO:0000256" key="9">
    <source>
        <dbReference type="ARBA" id="ARBA00023098"/>
    </source>
</evidence>
<dbReference type="Pfam" id="PF09924">
    <property type="entry name" value="LPG_synthase_C"/>
    <property type="match status" value="1"/>
</dbReference>
<feature type="transmembrane region" description="Helical" evidence="14">
    <location>
        <begin position="362"/>
        <end position="381"/>
    </location>
</feature>
<reference evidence="16 17" key="1">
    <citation type="submission" date="2021-01" db="EMBL/GenBank/DDBJ databases">
        <title>Genomic Encyclopedia of Type Strains, Phase IV (KMG-IV): sequencing the most valuable type-strain genomes for metagenomic binning, comparative biology and taxonomic classification.</title>
        <authorList>
            <person name="Goeker M."/>
        </authorList>
    </citation>
    <scope>NUCLEOTIDE SEQUENCE [LARGE SCALE GENOMIC DNA]</scope>
    <source>
        <strain evidence="16 17">DSM 27513</strain>
    </source>
</reference>
<feature type="transmembrane region" description="Helical" evidence="14">
    <location>
        <begin position="202"/>
        <end position="225"/>
    </location>
</feature>
<dbReference type="InterPro" id="IPR022791">
    <property type="entry name" value="L-PG_synthase/AglD"/>
</dbReference>
<evidence type="ECO:0000256" key="12">
    <source>
        <dbReference type="ARBA" id="ARBA00031899"/>
    </source>
</evidence>
<keyword evidence="10 14" id="KW-0472">Membrane</keyword>
<feature type="transmembrane region" description="Helical" evidence="14">
    <location>
        <begin position="134"/>
        <end position="153"/>
    </location>
</feature>
<feature type="transmembrane region" description="Helical" evidence="14">
    <location>
        <begin position="276"/>
        <end position="298"/>
    </location>
</feature>
<dbReference type="InterPro" id="IPR024320">
    <property type="entry name" value="LPG_synthase_C"/>
</dbReference>
<keyword evidence="16" id="KW-0012">Acyltransferase</keyword>
<comment type="caution">
    <text evidence="16">The sequence shown here is derived from an EMBL/GenBank/DDBJ whole genome shotgun (WGS) entry which is preliminary data.</text>
</comment>
<dbReference type="InterPro" id="IPR016181">
    <property type="entry name" value="Acyl_CoA_acyltransferase"/>
</dbReference>
<feature type="transmembrane region" description="Helical" evidence="14">
    <location>
        <begin position="481"/>
        <end position="502"/>
    </location>
</feature>
<feature type="transmembrane region" description="Helical" evidence="14">
    <location>
        <begin position="388"/>
        <end position="406"/>
    </location>
</feature>
<dbReference type="GO" id="GO:0050071">
    <property type="term" value="F:phosphatidylglycerol lysyltransferase activity"/>
    <property type="evidence" value="ECO:0007669"/>
    <property type="project" value="UniProtKB-EC"/>
</dbReference>
<dbReference type="RefSeq" id="WP_205016220.1">
    <property type="nucleotide sequence ID" value="NZ_JAFBEI010000001.1"/>
</dbReference>
<evidence type="ECO:0000256" key="2">
    <source>
        <dbReference type="ARBA" id="ARBA00008627"/>
    </source>
</evidence>
<keyword evidence="7 14" id="KW-0812">Transmembrane</keyword>
<feature type="domain" description="Phosphatidylglycerol lysyltransferase C-terminal" evidence="15">
    <location>
        <begin position="522"/>
        <end position="818"/>
    </location>
</feature>
<dbReference type="EMBL" id="JAFBEI010000001">
    <property type="protein sequence ID" value="MBM7635267.1"/>
    <property type="molecule type" value="Genomic_DNA"/>
</dbReference>
<feature type="transmembrane region" description="Helical" evidence="14">
    <location>
        <begin position="319"/>
        <end position="342"/>
    </location>
</feature>
<feature type="transmembrane region" description="Helical" evidence="14">
    <location>
        <begin position="12"/>
        <end position="32"/>
    </location>
</feature>
<feature type="transmembrane region" description="Helical" evidence="14">
    <location>
        <begin position="232"/>
        <end position="256"/>
    </location>
</feature>
<evidence type="ECO:0000256" key="11">
    <source>
        <dbReference type="ARBA" id="ARBA00023251"/>
    </source>
</evidence>
<evidence type="ECO:0000256" key="6">
    <source>
        <dbReference type="ARBA" id="ARBA00022679"/>
    </source>
</evidence>
<evidence type="ECO:0000256" key="7">
    <source>
        <dbReference type="ARBA" id="ARBA00022692"/>
    </source>
</evidence>
<evidence type="ECO:0000256" key="14">
    <source>
        <dbReference type="RuleBase" id="RU363042"/>
    </source>
</evidence>
<keyword evidence="9 14" id="KW-0443">Lipid metabolism</keyword>
<dbReference type="EC" id="2.3.2.3" evidence="3 14"/>
<keyword evidence="6 14" id="KW-0808">Transferase</keyword>
<evidence type="ECO:0000256" key="4">
    <source>
        <dbReference type="ARBA" id="ARBA00021546"/>
    </source>
</evidence>
<feature type="transmembrane region" description="Helical" evidence="14">
    <location>
        <begin position="52"/>
        <end position="76"/>
    </location>
</feature>
<feature type="transmembrane region" description="Helical" evidence="14">
    <location>
        <begin position="443"/>
        <end position="461"/>
    </location>
</feature>
<dbReference type="Proteomes" id="UP000809081">
    <property type="component" value="Unassembled WGS sequence"/>
</dbReference>